<evidence type="ECO:0000313" key="1">
    <source>
        <dbReference type="EMBL" id="MBO0451418.1"/>
    </source>
</evidence>
<keyword evidence="2" id="KW-1185">Reference proteome</keyword>
<evidence type="ECO:0000313" key="2">
    <source>
        <dbReference type="Proteomes" id="UP000664495"/>
    </source>
</evidence>
<dbReference type="Gene3D" id="3.30.2310.20">
    <property type="entry name" value="RelE-like"/>
    <property type="match status" value="1"/>
</dbReference>
<comment type="caution">
    <text evidence="1">The sequence shown here is derived from an EMBL/GenBank/DDBJ whole genome shotgun (WGS) entry which is preliminary data.</text>
</comment>
<reference evidence="1 2" key="1">
    <citation type="submission" date="2021-03" db="EMBL/GenBank/DDBJ databases">
        <title>Enterococcal diversity collection.</title>
        <authorList>
            <person name="Gilmore M.S."/>
            <person name="Schwartzman J."/>
            <person name="Van Tyne D."/>
            <person name="Martin M."/>
            <person name="Earl A.M."/>
            <person name="Manson A.L."/>
            <person name="Straub T."/>
            <person name="Salamzade R."/>
            <person name="Saavedra J."/>
            <person name="Lebreton F."/>
            <person name="Prichula J."/>
            <person name="Schaufler K."/>
            <person name="Gaca A."/>
            <person name="Sgardioli B."/>
            <person name="Wagenaar J."/>
            <person name="Strong T."/>
        </authorList>
    </citation>
    <scope>NUCLEOTIDE SEQUENCE [LARGE SCALE GENOMIC DNA]</scope>
    <source>
        <strain evidence="1 2">MJM16</strain>
    </source>
</reference>
<accession>A0ABS3HDY2</accession>
<dbReference type="InterPro" id="IPR035093">
    <property type="entry name" value="RelE/ParE_toxin_dom_sf"/>
</dbReference>
<dbReference type="EMBL" id="JAFLVR010000008">
    <property type="protein sequence ID" value="MBO0451418.1"/>
    <property type="molecule type" value="Genomic_DNA"/>
</dbReference>
<gene>
    <name evidence="1" type="ORF">JZO85_04005</name>
</gene>
<name>A0ABS3HDY2_9ENTE</name>
<dbReference type="Proteomes" id="UP000664495">
    <property type="component" value="Unassembled WGS sequence"/>
</dbReference>
<proteinExistence type="predicted"/>
<protein>
    <submittedName>
        <fullName evidence="1">Type II toxin-antitoxin system RelE/ParE family toxin</fullName>
    </submittedName>
</protein>
<organism evidence="1 2">
    <name type="scientific">Candidatus Enterococcus murrayae</name>
    <dbReference type="NCBI Taxonomy" id="2815321"/>
    <lineage>
        <taxon>Bacteria</taxon>
        <taxon>Bacillati</taxon>
        <taxon>Bacillota</taxon>
        <taxon>Bacilli</taxon>
        <taxon>Lactobacillales</taxon>
        <taxon>Enterococcaceae</taxon>
        <taxon>Enterococcus</taxon>
    </lineage>
</organism>
<sequence>MESYQLVYSVSFKDSLIQLISEWENDLFLSEEKIKHFVQLIYRSLELLKLFPKMHEDISPLYSFDIPTYRILIGQSYALFYRIDEVNHSILIGKIFKQKQMHLKF</sequence>
<dbReference type="RefSeq" id="WP_207107274.1">
    <property type="nucleotide sequence ID" value="NZ_JAFLVR010000008.1"/>
</dbReference>